<dbReference type="Gene3D" id="1.10.260.40">
    <property type="entry name" value="lambda repressor-like DNA-binding domains"/>
    <property type="match status" value="1"/>
</dbReference>
<dbReference type="RefSeq" id="WP_380071476.1">
    <property type="nucleotide sequence ID" value="NZ_JBHRTO010000001.1"/>
</dbReference>
<organism evidence="2 3">
    <name type="scientific">Cypionkella sinensis</name>
    <dbReference type="NCBI Taxonomy" id="1756043"/>
    <lineage>
        <taxon>Bacteria</taxon>
        <taxon>Pseudomonadati</taxon>
        <taxon>Pseudomonadota</taxon>
        <taxon>Alphaproteobacteria</taxon>
        <taxon>Rhodobacterales</taxon>
        <taxon>Paracoccaceae</taxon>
        <taxon>Cypionkella</taxon>
    </lineage>
</organism>
<comment type="caution">
    <text evidence="2">The sequence shown here is derived from an EMBL/GenBank/DDBJ whole genome shotgun (WGS) entry which is preliminary data.</text>
</comment>
<dbReference type="Pfam" id="PF01381">
    <property type="entry name" value="HTH_3"/>
    <property type="match status" value="1"/>
</dbReference>
<dbReference type="CDD" id="cd00093">
    <property type="entry name" value="HTH_XRE"/>
    <property type="match status" value="1"/>
</dbReference>
<evidence type="ECO:0000313" key="2">
    <source>
        <dbReference type="EMBL" id="MFC3179852.1"/>
    </source>
</evidence>
<feature type="domain" description="HTH cro/C1-type" evidence="1">
    <location>
        <begin position="11"/>
        <end position="65"/>
    </location>
</feature>
<keyword evidence="3" id="KW-1185">Reference proteome</keyword>
<dbReference type="InterPro" id="IPR010982">
    <property type="entry name" value="Lambda_DNA-bd_dom_sf"/>
</dbReference>
<dbReference type="InterPro" id="IPR001387">
    <property type="entry name" value="Cro/C1-type_HTH"/>
</dbReference>
<dbReference type="EMBL" id="JBHRTO010000001">
    <property type="protein sequence ID" value="MFC3179852.1"/>
    <property type="molecule type" value="Genomic_DNA"/>
</dbReference>
<gene>
    <name evidence="2" type="ORF">ACFOGH_02520</name>
</gene>
<dbReference type="PROSITE" id="PS50943">
    <property type="entry name" value="HTH_CROC1"/>
    <property type="match status" value="1"/>
</dbReference>
<dbReference type="SUPFAM" id="SSF47413">
    <property type="entry name" value="lambda repressor-like DNA-binding domains"/>
    <property type="match status" value="1"/>
</dbReference>
<protein>
    <submittedName>
        <fullName evidence="2">Helix-turn-helix domain-containing protein</fullName>
    </submittedName>
</protein>
<sequence>MPISALTGSRLRERRVALGLRQADLAETVGISASYLNLIEHNRRRIAEPLLQRLAEALGQPLQSFHEGVGSAVIDDLRAAAARLPGAEIDRSEDFATRFPGWAATVIGLHQRVAGLERALEAMNDRMSHDPHLSASLHEVLSAVASVRSTAAILAETQDIEPEWQARFLGNLQGDSKRLALGAEALVRYLDTAGQADEQGLASPQEELEAWLASNDWQAADPRGLASAAARQMAAGWLAQAARDLAAYPAVGFVQALAELGPDPAALAARFGGDVLAAFRRIALQPGARLGLVVCDASGTLTFRKPIAGFALPRFGAACPLWPLFSALARPMTPIETVIETAGPAPERFRVRAFCQPHFPQGFRGPELREAAMLILPEVGRVGEALAIGSSCRICQRVECPARREPSILSG</sequence>
<dbReference type="SMART" id="SM00530">
    <property type="entry name" value="HTH_XRE"/>
    <property type="match status" value="1"/>
</dbReference>
<reference evidence="3" key="1">
    <citation type="journal article" date="2019" name="Int. J. Syst. Evol. Microbiol.">
        <title>The Global Catalogue of Microorganisms (GCM) 10K type strain sequencing project: providing services to taxonomists for standard genome sequencing and annotation.</title>
        <authorList>
            <consortium name="The Broad Institute Genomics Platform"/>
            <consortium name="The Broad Institute Genome Sequencing Center for Infectious Disease"/>
            <person name="Wu L."/>
            <person name="Ma J."/>
        </authorList>
    </citation>
    <scope>NUCLEOTIDE SEQUENCE [LARGE SCALE GENOMIC DNA]</scope>
    <source>
        <strain evidence="3">KCTC 52039</strain>
    </source>
</reference>
<dbReference type="Proteomes" id="UP001595547">
    <property type="component" value="Unassembled WGS sequence"/>
</dbReference>
<accession>A0ABV7ITL0</accession>
<name>A0ABV7ITL0_9RHOB</name>
<dbReference type="InterPro" id="IPR018653">
    <property type="entry name" value="ScfR_C"/>
</dbReference>
<proteinExistence type="predicted"/>
<evidence type="ECO:0000313" key="3">
    <source>
        <dbReference type="Proteomes" id="UP001595547"/>
    </source>
</evidence>
<dbReference type="Pfam" id="PF09856">
    <property type="entry name" value="ScfRs"/>
    <property type="match status" value="1"/>
</dbReference>
<evidence type="ECO:0000259" key="1">
    <source>
        <dbReference type="PROSITE" id="PS50943"/>
    </source>
</evidence>